<evidence type="ECO:0000256" key="2">
    <source>
        <dbReference type="ARBA" id="ARBA00007104"/>
    </source>
</evidence>
<evidence type="ECO:0000256" key="4">
    <source>
        <dbReference type="ARBA" id="ARBA00022729"/>
    </source>
</evidence>
<dbReference type="PANTHER" id="PTHR22811">
    <property type="entry name" value="TRANSMEMBRANE EMP24 DOMAIN-CONTAINING PROTEIN"/>
    <property type="match status" value="1"/>
</dbReference>
<name>A0A6A6TUN2_9PLEO</name>
<keyword evidence="5" id="KW-1133">Transmembrane helix</keyword>
<evidence type="ECO:0000313" key="11">
    <source>
        <dbReference type="Proteomes" id="UP000799324"/>
    </source>
</evidence>
<evidence type="ECO:0000256" key="7">
    <source>
        <dbReference type="RuleBase" id="RU003827"/>
    </source>
</evidence>
<dbReference type="OrthoDB" id="3427at2759"/>
<dbReference type="EMBL" id="MU004290">
    <property type="protein sequence ID" value="KAF2662324.1"/>
    <property type="molecule type" value="Genomic_DNA"/>
</dbReference>
<comment type="subcellular location">
    <subcellularLocation>
        <location evidence="1 7">Membrane</location>
        <topology evidence="1 7">Single-pass type I membrane protein</topology>
    </subcellularLocation>
</comment>
<evidence type="ECO:0000256" key="5">
    <source>
        <dbReference type="ARBA" id="ARBA00022989"/>
    </source>
</evidence>
<reference evidence="10" key="1">
    <citation type="journal article" date="2020" name="Stud. Mycol.">
        <title>101 Dothideomycetes genomes: a test case for predicting lifestyles and emergence of pathogens.</title>
        <authorList>
            <person name="Haridas S."/>
            <person name="Albert R."/>
            <person name="Binder M."/>
            <person name="Bloem J."/>
            <person name="Labutti K."/>
            <person name="Salamov A."/>
            <person name="Andreopoulos B."/>
            <person name="Baker S."/>
            <person name="Barry K."/>
            <person name="Bills G."/>
            <person name="Bluhm B."/>
            <person name="Cannon C."/>
            <person name="Castanera R."/>
            <person name="Culley D."/>
            <person name="Daum C."/>
            <person name="Ezra D."/>
            <person name="Gonzalez J."/>
            <person name="Henrissat B."/>
            <person name="Kuo A."/>
            <person name="Liang C."/>
            <person name="Lipzen A."/>
            <person name="Lutzoni F."/>
            <person name="Magnuson J."/>
            <person name="Mondo S."/>
            <person name="Nolan M."/>
            <person name="Ohm R."/>
            <person name="Pangilinan J."/>
            <person name="Park H.-J."/>
            <person name="Ramirez L."/>
            <person name="Alfaro M."/>
            <person name="Sun H."/>
            <person name="Tritt A."/>
            <person name="Yoshinaga Y."/>
            <person name="Zwiers L.-H."/>
            <person name="Turgeon B."/>
            <person name="Goodwin S."/>
            <person name="Spatafora J."/>
            <person name="Crous P."/>
            <person name="Grigoriev I."/>
        </authorList>
    </citation>
    <scope>NUCLEOTIDE SEQUENCE</scope>
    <source>
        <strain evidence="10">CBS 122681</strain>
    </source>
</reference>
<dbReference type="SMART" id="SM01190">
    <property type="entry name" value="EMP24_GP25L"/>
    <property type="match status" value="1"/>
</dbReference>
<evidence type="ECO:0000313" key="10">
    <source>
        <dbReference type="EMBL" id="KAF2662324.1"/>
    </source>
</evidence>
<keyword evidence="4 8" id="KW-0732">Signal</keyword>
<keyword evidence="6" id="KW-0472">Membrane</keyword>
<dbReference type="GO" id="GO:0016020">
    <property type="term" value="C:membrane"/>
    <property type="evidence" value="ECO:0007669"/>
    <property type="project" value="UniProtKB-SubCell"/>
</dbReference>
<comment type="similarity">
    <text evidence="2 7">Belongs to the EMP24/GP25L family.</text>
</comment>
<dbReference type="Proteomes" id="UP000799324">
    <property type="component" value="Unassembled WGS sequence"/>
</dbReference>
<keyword evidence="3 7" id="KW-0812">Transmembrane</keyword>
<evidence type="ECO:0000259" key="9">
    <source>
        <dbReference type="PROSITE" id="PS50866"/>
    </source>
</evidence>
<feature type="signal peptide" evidence="8">
    <location>
        <begin position="1"/>
        <end position="18"/>
    </location>
</feature>
<organism evidence="10 11">
    <name type="scientific">Lophiostoma macrostomum CBS 122681</name>
    <dbReference type="NCBI Taxonomy" id="1314788"/>
    <lineage>
        <taxon>Eukaryota</taxon>
        <taxon>Fungi</taxon>
        <taxon>Dikarya</taxon>
        <taxon>Ascomycota</taxon>
        <taxon>Pezizomycotina</taxon>
        <taxon>Dothideomycetes</taxon>
        <taxon>Pleosporomycetidae</taxon>
        <taxon>Pleosporales</taxon>
        <taxon>Lophiostomataceae</taxon>
        <taxon>Lophiostoma</taxon>
    </lineage>
</organism>
<proteinExistence type="inferred from homology"/>
<evidence type="ECO:0000256" key="3">
    <source>
        <dbReference type="ARBA" id="ARBA00022692"/>
    </source>
</evidence>
<evidence type="ECO:0000256" key="8">
    <source>
        <dbReference type="SAM" id="SignalP"/>
    </source>
</evidence>
<sequence length="221" mass="25070">MWRPTLALAALLAVPSQALHFFIDGAQQKCFFEELPKETLVVGHYDALAWDDQTQSYVSKPDVGVFITVEETFDNNHRVVAQRGSSKGRFTFSAADSGEHRLCFTPQNVQSSGGWLSNSGIHGTVKFHLDMAIGETSKIESTDKGKIDDIVQKVRDLNSRLQDIRREQVFQREREAEFRDQSESTNARVVRWTLIQLAILGITCAWQLSHLRAFFIKQKLT</sequence>
<keyword evidence="11" id="KW-1185">Reference proteome</keyword>
<dbReference type="InterPro" id="IPR009038">
    <property type="entry name" value="GOLD_dom"/>
</dbReference>
<evidence type="ECO:0000256" key="1">
    <source>
        <dbReference type="ARBA" id="ARBA00004479"/>
    </source>
</evidence>
<dbReference type="AlphaFoldDB" id="A0A6A6TUN2"/>
<evidence type="ECO:0000256" key="6">
    <source>
        <dbReference type="ARBA" id="ARBA00023136"/>
    </source>
</evidence>
<accession>A0A6A6TUN2</accession>
<feature type="chain" id="PRO_5025419414" description="GOLD domain-containing protein" evidence="8">
    <location>
        <begin position="19"/>
        <end position="221"/>
    </location>
</feature>
<dbReference type="InterPro" id="IPR015720">
    <property type="entry name" value="Emp24-like"/>
</dbReference>
<dbReference type="Pfam" id="PF01105">
    <property type="entry name" value="EMP24_GP25L"/>
    <property type="match status" value="1"/>
</dbReference>
<dbReference type="PROSITE" id="PS50866">
    <property type="entry name" value="GOLD"/>
    <property type="match status" value="1"/>
</dbReference>
<protein>
    <recommendedName>
        <fullName evidence="9">GOLD domain-containing protein</fullName>
    </recommendedName>
</protein>
<feature type="domain" description="GOLD" evidence="9">
    <location>
        <begin position="28"/>
        <end position="131"/>
    </location>
</feature>
<gene>
    <name evidence="10" type="ORF">K491DRAFT_686807</name>
</gene>